<dbReference type="EMBL" id="NMUQ01000001">
    <property type="protein sequence ID" value="OXM16763.1"/>
    <property type="molecule type" value="Genomic_DNA"/>
</dbReference>
<accession>A0A229P3D9</accession>
<comment type="caution">
    <text evidence="1">The sequence shown here is derived from an EMBL/GenBank/DDBJ whole genome shotgun (WGS) entry which is preliminary data.</text>
</comment>
<protein>
    <submittedName>
        <fullName evidence="1">Uncharacterized protein</fullName>
    </submittedName>
</protein>
<sequence length="75" mass="8310">MVLEDFASNAILIRMAQDVDAAAGVKGYCRSPRSGDTKPSLFSPLWREGREFGWYHEALPLSSHSGRGLFVFHGL</sequence>
<dbReference type="Proteomes" id="UP000215145">
    <property type="component" value="Unassembled WGS sequence"/>
</dbReference>
<evidence type="ECO:0000313" key="2">
    <source>
        <dbReference type="Proteomes" id="UP000215145"/>
    </source>
</evidence>
<name>A0A229P3D9_9BACL</name>
<keyword evidence="2" id="KW-1185">Reference proteome</keyword>
<organism evidence="1 2">
    <name type="scientific">Paenibacillus herberti</name>
    <dbReference type="NCBI Taxonomy" id="1619309"/>
    <lineage>
        <taxon>Bacteria</taxon>
        <taxon>Bacillati</taxon>
        <taxon>Bacillota</taxon>
        <taxon>Bacilli</taxon>
        <taxon>Bacillales</taxon>
        <taxon>Paenibacillaceae</taxon>
        <taxon>Paenibacillus</taxon>
    </lineage>
</organism>
<reference evidence="1 2" key="1">
    <citation type="submission" date="2017-07" db="EMBL/GenBank/DDBJ databases">
        <title>Paenibacillus herberti R33 genome sequencing and assembly.</title>
        <authorList>
            <person name="Su W."/>
        </authorList>
    </citation>
    <scope>NUCLEOTIDE SEQUENCE [LARGE SCALE GENOMIC DNA]</scope>
    <source>
        <strain evidence="1 2">R33</strain>
    </source>
</reference>
<dbReference type="AlphaFoldDB" id="A0A229P3D9"/>
<proteinExistence type="predicted"/>
<gene>
    <name evidence="1" type="ORF">CGZ75_08935</name>
</gene>
<evidence type="ECO:0000313" key="1">
    <source>
        <dbReference type="EMBL" id="OXM16763.1"/>
    </source>
</evidence>